<gene>
    <name evidence="1" type="ORF">MCOR_33690</name>
</gene>
<dbReference type="Proteomes" id="UP000507470">
    <property type="component" value="Unassembled WGS sequence"/>
</dbReference>
<accession>A0A6J8CSJ4</accession>
<dbReference type="PANTHER" id="PTHR34415">
    <property type="entry name" value="INTEGRASE CATALYTIC DOMAIN-CONTAINING PROTEIN"/>
    <property type="match status" value="1"/>
</dbReference>
<dbReference type="PANTHER" id="PTHR34415:SF1">
    <property type="entry name" value="INTEGRASE CATALYTIC DOMAIN-CONTAINING PROTEIN"/>
    <property type="match status" value="1"/>
</dbReference>
<sequence>MDWFNNIGCEELEKEEDTFFEQYVGSISEVLASSCNEQNVSDNGDSDIENDESDIDNTCDRIQARTREFYSTSVTQDQFKNTCTLNQNDELEDLSRLRINAVFANDCNCTKSCFTKLSTFREQAYDVSLSVREFTKAERDIYLLSKLENLEITDSVFRGGKRERKRYRYSFQGVEICEFIWRNVYNIGSSEFKSLKQHLNENGVIPRSHGLSGRKSNRGHSFEVIKNTIKFIKRYADEFGLPLPAAPRATDNTPPILLPCSESKKYVHSKYVDSCVNSEQQYVHLTVFKELREEISGSISEDAKLVKTQKLIDHIQSARTEREYYKLCTQRARDELKLAESPIGKYNTPCSTNFENVHYTFDFSQYVILPHSSQQVGALYFLTPRKVQIFGVCDENFPMQTNYLIDEQQTIGENGSRTHGPNAVLSMLHHYLHDNSAKCNRSEVYNENDDDENSLKWYRWDYFFTKYFKPLRGMGKFHHFRFTSDEVGFVFARETLDQPEKRLVFLKESANLPEMFTTLPEVIQPAGLTEERRRYLYNEVRPFVQFNFRDEFCPRASKE</sequence>
<protein>
    <submittedName>
        <fullName evidence="1">Uncharacterized protein</fullName>
    </submittedName>
</protein>
<evidence type="ECO:0000313" key="1">
    <source>
        <dbReference type="EMBL" id="CAC5399423.1"/>
    </source>
</evidence>
<dbReference type="AlphaFoldDB" id="A0A6J8CSJ4"/>
<organism evidence="1 2">
    <name type="scientific">Mytilus coruscus</name>
    <name type="common">Sea mussel</name>
    <dbReference type="NCBI Taxonomy" id="42192"/>
    <lineage>
        <taxon>Eukaryota</taxon>
        <taxon>Metazoa</taxon>
        <taxon>Spiralia</taxon>
        <taxon>Lophotrochozoa</taxon>
        <taxon>Mollusca</taxon>
        <taxon>Bivalvia</taxon>
        <taxon>Autobranchia</taxon>
        <taxon>Pteriomorphia</taxon>
        <taxon>Mytilida</taxon>
        <taxon>Mytiloidea</taxon>
        <taxon>Mytilidae</taxon>
        <taxon>Mytilinae</taxon>
        <taxon>Mytilus</taxon>
    </lineage>
</organism>
<reference evidence="1 2" key="1">
    <citation type="submission" date="2020-06" db="EMBL/GenBank/DDBJ databases">
        <authorList>
            <person name="Li R."/>
            <person name="Bekaert M."/>
        </authorList>
    </citation>
    <scope>NUCLEOTIDE SEQUENCE [LARGE SCALE GENOMIC DNA]</scope>
    <source>
        <strain evidence="2">wild</strain>
    </source>
</reference>
<keyword evidence="2" id="KW-1185">Reference proteome</keyword>
<evidence type="ECO:0000313" key="2">
    <source>
        <dbReference type="Proteomes" id="UP000507470"/>
    </source>
</evidence>
<name>A0A6J8CSJ4_MYTCO</name>
<dbReference type="EMBL" id="CACVKT020006019">
    <property type="protein sequence ID" value="CAC5399423.1"/>
    <property type="molecule type" value="Genomic_DNA"/>
</dbReference>
<dbReference type="OrthoDB" id="6124089at2759"/>
<proteinExistence type="predicted"/>